<keyword evidence="1" id="KW-1133">Transmembrane helix</keyword>
<reference evidence="2 4" key="1">
    <citation type="submission" date="2017-11" db="EMBL/GenBank/DDBJ databases">
        <title>Population delineation of vibrios coincides with oyster pathogenicity.</title>
        <authorList>
            <person name="Bruto M."/>
            <person name="Labreuche Y."/>
            <person name="James A."/>
            <person name="Piel D."/>
            <person name="Chenivesse S."/>
            <person name="Petton B."/>
            <person name="Polz M.F."/>
            <person name="Le Roux F."/>
        </authorList>
    </citation>
    <scope>NUCLEOTIDE SEQUENCE [LARGE SCALE GENOMIC DNA]</scope>
    <source>
        <strain evidence="2 4">1F_55</strain>
    </source>
</reference>
<sequence>MKSLQKVRSRFTFAFVVDRMDAPSRLSLLLGIVGLGSQFLSTLLYGLNHFIGSSMLPHLAAILSIFSGVFVLMLCGAVVQGFVLRKYLIKRRNAKKAALRSSGSI</sequence>
<proteinExistence type="predicted"/>
<gene>
    <name evidence="3" type="ORF">CWO36_24945</name>
    <name evidence="2" type="ORF">CWO36_25655</name>
</gene>
<evidence type="ECO:0000313" key="4">
    <source>
        <dbReference type="Proteomes" id="UP000244080"/>
    </source>
</evidence>
<accession>A0A2T5DW00</accession>
<dbReference type="EMBL" id="PIGA01000080">
    <property type="protein sequence ID" value="PTP11395.1"/>
    <property type="molecule type" value="Genomic_DNA"/>
</dbReference>
<dbReference type="AlphaFoldDB" id="A0A2T5DW00"/>
<dbReference type="Proteomes" id="UP000244080">
    <property type="component" value="Unassembled WGS sequence"/>
</dbReference>
<keyword evidence="1" id="KW-0812">Transmembrane</keyword>
<evidence type="ECO:0000313" key="3">
    <source>
        <dbReference type="EMBL" id="PTP11395.1"/>
    </source>
</evidence>
<organism evidence="2 4">
    <name type="scientific">Vibrio splendidus</name>
    <dbReference type="NCBI Taxonomy" id="29497"/>
    <lineage>
        <taxon>Bacteria</taxon>
        <taxon>Pseudomonadati</taxon>
        <taxon>Pseudomonadota</taxon>
        <taxon>Gammaproteobacteria</taxon>
        <taxon>Vibrionales</taxon>
        <taxon>Vibrionaceae</taxon>
        <taxon>Vibrio</taxon>
    </lineage>
</organism>
<evidence type="ECO:0000313" key="2">
    <source>
        <dbReference type="EMBL" id="PTP10709.1"/>
    </source>
</evidence>
<evidence type="ECO:0000256" key="1">
    <source>
        <dbReference type="SAM" id="Phobius"/>
    </source>
</evidence>
<dbReference type="EMBL" id="PIGA01000100">
    <property type="protein sequence ID" value="PTP10709.1"/>
    <property type="molecule type" value="Genomic_DNA"/>
</dbReference>
<feature type="transmembrane region" description="Helical" evidence="1">
    <location>
        <begin position="28"/>
        <end position="47"/>
    </location>
</feature>
<keyword evidence="1" id="KW-0472">Membrane</keyword>
<protein>
    <submittedName>
        <fullName evidence="2">Uncharacterized protein</fullName>
    </submittedName>
</protein>
<comment type="caution">
    <text evidence="2">The sequence shown here is derived from an EMBL/GenBank/DDBJ whole genome shotgun (WGS) entry which is preliminary data.</text>
</comment>
<feature type="transmembrane region" description="Helical" evidence="1">
    <location>
        <begin position="59"/>
        <end position="84"/>
    </location>
</feature>
<name>A0A2T5DW00_VIBSP</name>